<feature type="domain" description="Glycosyl transferase family 1" evidence="3">
    <location>
        <begin position="165"/>
        <end position="323"/>
    </location>
</feature>
<dbReference type="Gene3D" id="3.40.50.2000">
    <property type="entry name" value="Glycogen Phosphorylase B"/>
    <property type="match status" value="2"/>
</dbReference>
<dbReference type="SUPFAM" id="SSF53756">
    <property type="entry name" value="UDP-Glycosyltransferase/glycogen phosphorylase"/>
    <property type="match status" value="1"/>
</dbReference>
<dbReference type="GO" id="GO:0016757">
    <property type="term" value="F:glycosyltransferase activity"/>
    <property type="evidence" value="ECO:0007669"/>
    <property type="project" value="UniProtKB-KW"/>
</dbReference>
<sequence length="650" mass="69484">MQRLTFIVAGAPAQRTGGYLYDAHIVAQLRHGGWQVEVIGLAGRFPDADEVARDALRATLSSLADDSLVVIDGLALGGMPETVAPHAQRLRLIALVHHPLADECGLETDRVKRFERQETAALQSMRGVITTSRFTARRVAGMGIDTARIAAVEPGVAPQPLAAADHTPPRLLCVATLTPRKGHNLLVEALACVADLDWQCDFVGNASRDPDHADRVSALIRTHGLANRIHVHGECPEAGLHAAYAAADLFVLPSYYEGYGMVISEALAAGLPVLTTTGGALAETLPPGTGLAVPPGDSEALAQALRRLLANPAERLALRDGARAARVRLADWTQAGATFATALERLSGLPPACPSSLHPDTLFDADWLALRRAADHAARDPRLNALAADWLARRDHRPLRILDLGTGSGSNPQYLAPCLPGPQRWTLLDHDSTLLVRAVETCRSLNDRDGHALTVEPLVAALQNLDASLLAGFDLVTASALLDLVDERWLQRLAEACREAGCALLIALSVDGNWRIEALDNTDSARQADATEDAFVRAAFNAHQRRDKGAGRALGPDAAPRLAALLRAQGFSVQLAPSPWQLAAATPAQVALARALLDGWREAATEQRPEAHARIADWHRHRLSELAHGRLRIEVGHLDLLALPPSRGAG</sequence>
<dbReference type="InterPro" id="IPR001296">
    <property type="entry name" value="Glyco_trans_1"/>
</dbReference>
<evidence type="ECO:0000259" key="3">
    <source>
        <dbReference type="Pfam" id="PF00534"/>
    </source>
</evidence>
<accession>A0A127K417</accession>
<evidence type="ECO:0000256" key="1">
    <source>
        <dbReference type="ARBA" id="ARBA00022676"/>
    </source>
</evidence>
<name>A0A127K417_9RHOO</name>
<keyword evidence="1" id="KW-0328">Glycosyltransferase</keyword>
<evidence type="ECO:0000256" key="2">
    <source>
        <dbReference type="ARBA" id="ARBA00022679"/>
    </source>
</evidence>
<dbReference type="EMBL" id="CP014646">
    <property type="protein sequence ID" value="AMO36697.1"/>
    <property type="molecule type" value="Genomic_DNA"/>
</dbReference>
<proteinExistence type="predicted"/>
<organism evidence="4 5">
    <name type="scientific">Thauera humireducens</name>
    <dbReference type="NCBI Taxonomy" id="1134435"/>
    <lineage>
        <taxon>Bacteria</taxon>
        <taxon>Pseudomonadati</taxon>
        <taxon>Pseudomonadota</taxon>
        <taxon>Betaproteobacteria</taxon>
        <taxon>Rhodocyclales</taxon>
        <taxon>Zoogloeaceae</taxon>
        <taxon>Thauera</taxon>
    </lineage>
</organism>
<dbReference type="InterPro" id="IPR029063">
    <property type="entry name" value="SAM-dependent_MTases_sf"/>
</dbReference>
<gene>
    <name evidence="4" type="ORF">AC731_006935</name>
</gene>
<dbReference type="Proteomes" id="UP000036902">
    <property type="component" value="Chromosome"/>
</dbReference>
<dbReference type="AlphaFoldDB" id="A0A127K417"/>
<dbReference type="KEGG" id="thu:AC731_006935"/>
<keyword evidence="2" id="KW-0808">Transferase</keyword>
<dbReference type="Pfam" id="PF00534">
    <property type="entry name" value="Glycos_transf_1"/>
    <property type="match status" value="1"/>
</dbReference>
<evidence type="ECO:0000313" key="4">
    <source>
        <dbReference type="EMBL" id="AMO36697.1"/>
    </source>
</evidence>
<reference evidence="5" key="1">
    <citation type="submission" date="2016-03" db="EMBL/GenBank/DDBJ databases">
        <authorList>
            <person name="Ma C."/>
            <person name="Zhou S."/>
            <person name="Yang G."/>
        </authorList>
    </citation>
    <scope>NUCLEOTIDE SEQUENCE [LARGE SCALE GENOMIC DNA]</scope>
    <source>
        <strain evidence="5">SgZ-1</strain>
    </source>
</reference>
<dbReference type="PANTHER" id="PTHR12526">
    <property type="entry name" value="GLYCOSYLTRANSFERASE"/>
    <property type="match status" value="1"/>
</dbReference>
<dbReference type="CDD" id="cd03801">
    <property type="entry name" value="GT4_PimA-like"/>
    <property type="match status" value="1"/>
</dbReference>
<protein>
    <recommendedName>
        <fullName evidence="3">Glycosyl transferase family 1 domain-containing protein</fullName>
    </recommendedName>
</protein>
<dbReference type="Gene3D" id="3.40.50.150">
    <property type="entry name" value="Vaccinia Virus protein VP39"/>
    <property type="match status" value="1"/>
</dbReference>
<dbReference type="STRING" id="1134435.AC731_006935"/>
<dbReference type="SUPFAM" id="SSF53335">
    <property type="entry name" value="S-adenosyl-L-methionine-dependent methyltransferases"/>
    <property type="match status" value="1"/>
</dbReference>
<evidence type="ECO:0000313" key="5">
    <source>
        <dbReference type="Proteomes" id="UP000036902"/>
    </source>
</evidence>
<keyword evidence="5" id="KW-1185">Reference proteome</keyword>
<dbReference type="PANTHER" id="PTHR12526:SF510">
    <property type="entry name" value="D-INOSITOL 3-PHOSPHATE GLYCOSYLTRANSFERASE"/>
    <property type="match status" value="1"/>
</dbReference>